<dbReference type="Proteomes" id="UP000005239">
    <property type="component" value="Unassembled WGS sequence"/>
</dbReference>
<evidence type="ECO:0000313" key="2">
    <source>
        <dbReference type="Proteomes" id="UP000005239"/>
    </source>
</evidence>
<proteinExistence type="predicted"/>
<protein>
    <submittedName>
        <fullName evidence="1">Uncharacterized protein</fullName>
    </submittedName>
</protein>
<reference evidence="1" key="2">
    <citation type="submission" date="2022-06" db="UniProtKB">
        <authorList>
            <consortium name="EnsemblMetazoa"/>
        </authorList>
    </citation>
    <scope>IDENTIFICATION</scope>
    <source>
        <strain evidence="1">PS312</strain>
    </source>
</reference>
<sequence>MKQQIFCIALLFLQHHLASSTCYVEETATIPHYAMSGSNEASLAACTSCTAVVYTPEKANSCVLQSDQTLQPPLKCVAPYPRHYRTETGC</sequence>
<gene>
    <name evidence="1" type="primary">WBGene00280642</name>
</gene>
<keyword evidence="2" id="KW-1185">Reference proteome</keyword>
<dbReference type="EnsemblMetazoa" id="PPA42273.1">
    <property type="protein sequence ID" value="PPA42273.1"/>
    <property type="gene ID" value="WBGene00280642"/>
</dbReference>
<organism evidence="1 2">
    <name type="scientific">Pristionchus pacificus</name>
    <name type="common">Parasitic nematode worm</name>
    <dbReference type="NCBI Taxonomy" id="54126"/>
    <lineage>
        <taxon>Eukaryota</taxon>
        <taxon>Metazoa</taxon>
        <taxon>Ecdysozoa</taxon>
        <taxon>Nematoda</taxon>
        <taxon>Chromadorea</taxon>
        <taxon>Rhabditida</taxon>
        <taxon>Rhabditina</taxon>
        <taxon>Diplogasteromorpha</taxon>
        <taxon>Diplogasteroidea</taxon>
        <taxon>Neodiplogasteridae</taxon>
        <taxon>Pristionchus</taxon>
    </lineage>
</organism>
<dbReference type="OrthoDB" id="5800348at2759"/>
<evidence type="ECO:0000313" key="1">
    <source>
        <dbReference type="EnsemblMetazoa" id="PPA42273.1"/>
    </source>
</evidence>
<reference evidence="2" key="1">
    <citation type="journal article" date="2008" name="Nat. Genet.">
        <title>The Pristionchus pacificus genome provides a unique perspective on nematode lifestyle and parasitism.</title>
        <authorList>
            <person name="Dieterich C."/>
            <person name="Clifton S.W."/>
            <person name="Schuster L.N."/>
            <person name="Chinwalla A."/>
            <person name="Delehaunty K."/>
            <person name="Dinkelacker I."/>
            <person name="Fulton L."/>
            <person name="Fulton R."/>
            <person name="Godfrey J."/>
            <person name="Minx P."/>
            <person name="Mitreva M."/>
            <person name="Roeseler W."/>
            <person name="Tian H."/>
            <person name="Witte H."/>
            <person name="Yang S.P."/>
            <person name="Wilson R.K."/>
            <person name="Sommer R.J."/>
        </authorList>
    </citation>
    <scope>NUCLEOTIDE SEQUENCE [LARGE SCALE GENOMIC DNA]</scope>
    <source>
        <strain evidence="2">PS312</strain>
    </source>
</reference>
<dbReference type="AlphaFoldDB" id="A0A454XVB3"/>
<accession>A0A8R1UWC6</accession>
<accession>A0A454XVB3</accession>
<name>A0A454XVB3_PRIPA</name>